<keyword evidence="6" id="KW-0378">Hydrolase</keyword>
<keyword evidence="1" id="KW-0645">Protease</keyword>
<comment type="caution">
    <text evidence="9">The sequence shown here is derived from an EMBL/GenBank/DDBJ whole genome shotgun (WGS) entry which is preliminary data.</text>
</comment>
<proteinExistence type="predicted"/>
<dbReference type="Gene3D" id="3.10.10.10">
    <property type="entry name" value="HIV Type 1 Reverse Transcriptase, subunit A, domain 1"/>
    <property type="match status" value="1"/>
</dbReference>
<keyword evidence="5" id="KW-0255">Endonuclease</keyword>
<keyword evidence="10" id="KW-1185">Reference proteome</keyword>
<name>A0A540LB73_MALBA</name>
<keyword evidence="3" id="KW-0548">Nucleotidyltransferase</keyword>
<dbReference type="InterPro" id="IPR053134">
    <property type="entry name" value="RNA-dir_DNA_polymerase"/>
</dbReference>
<sequence>MVEACDLNPLQLKQLQEVLGQFDTIFVLPTELPPSRVHNHQIPLIPGSKPPNIRPYHYGPLQKTEIEKAVQELLKAGFIRPSHSLFSCPVLLVKKKEGTWRMCMDYMELNAITIKDKYPIPLIDDLLDELHGARFFSKLDLRSGYHQLLMHPQDIEKTTFRTHEGHYEFLVMPFGLTNAPATFQSLMNDIFRPHLRHFILVFFDDILVYSKTWEDHLLHLKMTFEVLQQHQLYVKSRNVLLVKVEWNIWAMSYQAKV</sequence>
<organism evidence="9 10">
    <name type="scientific">Malus baccata</name>
    <name type="common">Siberian crab apple</name>
    <name type="synonym">Pyrus baccata</name>
    <dbReference type="NCBI Taxonomy" id="106549"/>
    <lineage>
        <taxon>Eukaryota</taxon>
        <taxon>Viridiplantae</taxon>
        <taxon>Streptophyta</taxon>
        <taxon>Embryophyta</taxon>
        <taxon>Tracheophyta</taxon>
        <taxon>Spermatophyta</taxon>
        <taxon>Magnoliopsida</taxon>
        <taxon>eudicotyledons</taxon>
        <taxon>Gunneridae</taxon>
        <taxon>Pentapetalae</taxon>
        <taxon>rosids</taxon>
        <taxon>fabids</taxon>
        <taxon>Rosales</taxon>
        <taxon>Rosaceae</taxon>
        <taxon>Amygdaloideae</taxon>
        <taxon>Maleae</taxon>
        <taxon>Malus</taxon>
    </lineage>
</organism>
<evidence type="ECO:0000256" key="4">
    <source>
        <dbReference type="ARBA" id="ARBA00022722"/>
    </source>
</evidence>
<keyword evidence="4" id="KW-0540">Nuclease</keyword>
<dbReference type="PROSITE" id="PS50878">
    <property type="entry name" value="RT_POL"/>
    <property type="match status" value="1"/>
</dbReference>
<dbReference type="InterPro" id="IPR043128">
    <property type="entry name" value="Rev_trsase/Diguanyl_cyclase"/>
</dbReference>
<dbReference type="SUPFAM" id="SSF56672">
    <property type="entry name" value="DNA/RNA polymerases"/>
    <property type="match status" value="1"/>
</dbReference>
<dbReference type="FunFam" id="3.10.10.10:FF:000007">
    <property type="entry name" value="Retrovirus-related Pol polyprotein from transposon 17.6-like Protein"/>
    <property type="match status" value="1"/>
</dbReference>
<evidence type="ECO:0000256" key="7">
    <source>
        <dbReference type="ARBA" id="ARBA00022918"/>
    </source>
</evidence>
<protein>
    <recommendedName>
        <fullName evidence="8">Reverse transcriptase domain-containing protein</fullName>
    </recommendedName>
</protein>
<dbReference type="PANTHER" id="PTHR24559:SF444">
    <property type="entry name" value="REVERSE TRANSCRIPTASE DOMAIN-CONTAINING PROTEIN"/>
    <property type="match status" value="1"/>
</dbReference>
<evidence type="ECO:0000256" key="5">
    <source>
        <dbReference type="ARBA" id="ARBA00022759"/>
    </source>
</evidence>
<gene>
    <name evidence="9" type="ORF">C1H46_030747</name>
</gene>
<dbReference type="InterPro" id="IPR000477">
    <property type="entry name" value="RT_dom"/>
</dbReference>
<dbReference type="PANTHER" id="PTHR24559">
    <property type="entry name" value="TRANSPOSON TY3-I GAG-POL POLYPROTEIN"/>
    <property type="match status" value="1"/>
</dbReference>
<dbReference type="GO" id="GO:0004519">
    <property type="term" value="F:endonuclease activity"/>
    <property type="evidence" value="ECO:0007669"/>
    <property type="project" value="UniProtKB-KW"/>
</dbReference>
<dbReference type="GO" id="GO:0006508">
    <property type="term" value="P:proteolysis"/>
    <property type="evidence" value="ECO:0007669"/>
    <property type="project" value="UniProtKB-KW"/>
</dbReference>
<dbReference type="STRING" id="106549.A0A540LB73"/>
<dbReference type="EMBL" id="VIEB01000668">
    <property type="protein sequence ID" value="TQD83717.1"/>
    <property type="molecule type" value="Genomic_DNA"/>
</dbReference>
<evidence type="ECO:0000313" key="10">
    <source>
        <dbReference type="Proteomes" id="UP000315295"/>
    </source>
</evidence>
<dbReference type="InterPro" id="IPR043502">
    <property type="entry name" value="DNA/RNA_pol_sf"/>
</dbReference>
<reference evidence="9 10" key="1">
    <citation type="journal article" date="2019" name="G3 (Bethesda)">
        <title>Sequencing of a Wild Apple (Malus baccata) Genome Unravels the Differences Between Cultivated and Wild Apple Species Regarding Disease Resistance and Cold Tolerance.</title>
        <authorList>
            <person name="Chen X."/>
        </authorList>
    </citation>
    <scope>NUCLEOTIDE SEQUENCE [LARGE SCALE GENOMIC DNA]</scope>
    <source>
        <strain evidence="10">cv. Shandingzi</strain>
        <tissue evidence="9">Leaves</tissue>
    </source>
</reference>
<evidence type="ECO:0000313" key="9">
    <source>
        <dbReference type="EMBL" id="TQD83717.1"/>
    </source>
</evidence>
<keyword evidence="2" id="KW-0808">Transferase</keyword>
<dbReference type="Gene3D" id="3.30.70.270">
    <property type="match status" value="1"/>
</dbReference>
<dbReference type="AlphaFoldDB" id="A0A540LB73"/>
<evidence type="ECO:0000256" key="6">
    <source>
        <dbReference type="ARBA" id="ARBA00022801"/>
    </source>
</evidence>
<dbReference type="CDD" id="cd01647">
    <property type="entry name" value="RT_LTR"/>
    <property type="match status" value="1"/>
</dbReference>
<dbReference type="Proteomes" id="UP000315295">
    <property type="component" value="Unassembled WGS sequence"/>
</dbReference>
<accession>A0A540LB73</accession>
<feature type="domain" description="Reverse transcriptase" evidence="8">
    <location>
        <begin position="74"/>
        <end position="257"/>
    </location>
</feature>
<evidence type="ECO:0000259" key="8">
    <source>
        <dbReference type="PROSITE" id="PS50878"/>
    </source>
</evidence>
<dbReference type="Pfam" id="PF00078">
    <property type="entry name" value="RVT_1"/>
    <property type="match status" value="1"/>
</dbReference>
<dbReference type="GO" id="GO:0008233">
    <property type="term" value="F:peptidase activity"/>
    <property type="evidence" value="ECO:0007669"/>
    <property type="project" value="UniProtKB-KW"/>
</dbReference>
<keyword evidence="7" id="KW-0695">RNA-directed DNA polymerase</keyword>
<evidence type="ECO:0000256" key="3">
    <source>
        <dbReference type="ARBA" id="ARBA00022695"/>
    </source>
</evidence>
<dbReference type="GO" id="GO:0003964">
    <property type="term" value="F:RNA-directed DNA polymerase activity"/>
    <property type="evidence" value="ECO:0007669"/>
    <property type="project" value="UniProtKB-KW"/>
</dbReference>
<evidence type="ECO:0000256" key="1">
    <source>
        <dbReference type="ARBA" id="ARBA00022670"/>
    </source>
</evidence>
<evidence type="ECO:0000256" key="2">
    <source>
        <dbReference type="ARBA" id="ARBA00022679"/>
    </source>
</evidence>